<dbReference type="PROSITE" id="PS50089">
    <property type="entry name" value="ZF_RING_2"/>
    <property type="match status" value="1"/>
</dbReference>
<dbReference type="Gene3D" id="3.30.40.10">
    <property type="entry name" value="Zinc/RING finger domain, C3HC4 (zinc finger)"/>
    <property type="match status" value="1"/>
</dbReference>
<feature type="compositionally biased region" description="Basic and acidic residues" evidence="5">
    <location>
        <begin position="37"/>
        <end position="47"/>
    </location>
</feature>
<dbReference type="GO" id="GO:0061630">
    <property type="term" value="F:ubiquitin protein ligase activity"/>
    <property type="evidence" value="ECO:0007669"/>
    <property type="project" value="TreeGrafter"/>
</dbReference>
<feature type="compositionally biased region" description="Low complexity" evidence="5">
    <location>
        <begin position="310"/>
        <end position="325"/>
    </location>
</feature>
<dbReference type="InterPro" id="IPR013083">
    <property type="entry name" value="Znf_RING/FYVE/PHD"/>
</dbReference>
<accession>A0A8J6CBW7</accession>
<proteinExistence type="predicted"/>
<dbReference type="GO" id="GO:0008270">
    <property type="term" value="F:zinc ion binding"/>
    <property type="evidence" value="ECO:0007669"/>
    <property type="project" value="UniProtKB-KW"/>
</dbReference>
<evidence type="ECO:0000256" key="1">
    <source>
        <dbReference type="ARBA" id="ARBA00022723"/>
    </source>
</evidence>
<keyword evidence="1" id="KW-0479">Metal-binding</keyword>
<keyword evidence="3" id="KW-0862">Zinc</keyword>
<evidence type="ECO:0000256" key="2">
    <source>
        <dbReference type="ARBA" id="ARBA00022771"/>
    </source>
</evidence>
<feature type="region of interest" description="Disordered" evidence="5">
    <location>
        <begin position="1"/>
        <end position="47"/>
    </location>
</feature>
<dbReference type="Proteomes" id="UP000751190">
    <property type="component" value="Unassembled WGS sequence"/>
</dbReference>
<dbReference type="InterPro" id="IPR001841">
    <property type="entry name" value="Znf_RING"/>
</dbReference>
<dbReference type="PANTHER" id="PTHR22763">
    <property type="entry name" value="RING ZINC FINGER PROTEIN"/>
    <property type="match status" value="1"/>
</dbReference>
<sequence length="334" mass="35444">MPNGRPPDQARDRRAQPSSADRDTAEEGERPDEEGNEHDGGGSDAERVEDAFGSTVRAVLATAQRFVSQAFDSARAQHALANGAPAPLLLEDATPSEEDCAICLCALASGVSRTPCGHLFHRRCVESWLVSTCAPGGRAHCPLCRADMHAALPVDASASSGSTIELIAVPPVGALCHWDRPYHFESLGSFAERAHTLYLMACNDDRRTSSSAVMWTLHLRVGATVFVNFRSEERHLLASGAERWLRVGGWARDESIVSPVSTGFPNGPYAGPTFSRRCAPGTVELMGSNCWEGTFFVFVELDAAAGESRGGTAAAPSPGTSAPPRRGSEGPASQ</sequence>
<gene>
    <name evidence="7" type="ORF">KFE25_013937</name>
</gene>
<feature type="domain" description="RING-type" evidence="6">
    <location>
        <begin position="100"/>
        <end position="145"/>
    </location>
</feature>
<dbReference type="SUPFAM" id="SSF57850">
    <property type="entry name" value="RING/U-box"/>
    <property type="match status" value="1"/>
</dbReference>
<comment type="caution">
    <text evidence="7">The sequence shown here is derived from an EMBL/GenBank/DDBJ whole genome shotgun (WGS) entry which is preliminary data.</text>
</comment>
<evidence type="ECO:0000313" key="8">
    <source>
        <dbReference type="Proteomes" id="UP000751190"/>
    </source>
</evidence>
<protein>
    <recommendedName>
        <fullName evidence="6">RING-type domain-containing protein</fullName>
    </recommendedName>
</protein>
<evidence type="ECO:0000259" key="6">
    <source>
        <dbReference type="PROSITE" id="PS50089"/>
    </source>
</evidence>
<dbReference type="OrthoDB" id="406575at2759"/>
<feature type="region of interest" description="Disordered" evidence="5">
    <location>
        <begin position="307"/>
        <end position="334"/>
    </location>
</feature>
<dbReference type="Pfam" id="PF13639">
    <property type="entry name" value="zf-RING_2"/>
    <property type="match status" value="1"/>
</dbReference>
<evidence type="ECO:0000256" key="4">
    <source>
        <dbReference type="PROSITE-ProRule" id="PRU00175"/>
    </source>
</evidence>
<dbReference type="GO" id="GO:0012505">
    <property type="term" value="C:endomembrane system"/>
    <property type="evidence" value="ECO:0007669"/>
    <property type="project" value="TreeGrafter"/>
</dbReference>
<name>A0A8J6CBW7_DIALT</name>
<evidence type="ECO:0000313" key="7">
    <source>
        <dbReference type="EMBL" id="KAG8461918.1"/>
    </source>
</evidence>
<feature type="compositionally biased region" description="Basic and acidic residues" evidence="5">
    <location>
        <begin position="8"/>
        <end position="28"/>
    </location>
</feature>
<dbReference type="GO" id="GO:0043161">
    <property type="term" value="P:proteasome-mediated ubiquitin-dependent protein catabolic process"/>
    <property type="evidence" value="ECO:0007669"/>
    <property type="project" value="TreeGrafter"/>
</dbReference>
<keyword evidence="8" id="KW-1185">Reference proteome</keyword>
<evidence type="ECO:0000256" key="3">
    <source>
        <dbReference type="ARBA" id="ARBA00022833"/>
    </source>
</evidence>
<dbReference type="AlphaFoldDB" id="A0A8J6CBW7"/>
<keyword evidence="2 4" id="KW-0863">Zinc-finger</keyword>
<organism evidence="7 8">
    <name type="scientific">Diacronema lutheri</name>
    <name type="common">Unicellular marine alga</name>
    <name type="synonym">Monochrysis lutheri</name>
    <dbReference type="NCBI Taxonomy" id="2081491"/>
    <lineage>
        <taxon>Eukaryota</taxon>
        <taxon>Haptista</taxon>
        <taxon>Haptophyta</taxon>
        <taxon>Pavlovophyceae</taxon>
        <taxon>Pavlovales</taxon>
        <taxon>Pavlovaceae</taxon>
        <taxon>Diacronema</taxon>
    </lineage>
</organism>
<dbReference type="EMBL" id="JAGTXO010000023">
    <property type="protein sequence ID" value="KAG8461918.1"/>
    <property type="molecule type" value="Genomic_DNA"/>
</dbReference>
<dbReference type="InterPro" id="IPR050731">
    <property type="entry name" value="HRD1_E3_ubiq-ligases"/>
</dbReference>
<dbReference type="SMART" id="SM00184">
    <property type="entry name" value="RING"/>
    <property type="match status" value="1"/>
</dbReference>
<evidence type="ECO:0000256" key="5">
    <source>
        <dbReference type="SAM" id="MobiDB-lite"/>
    </source>
</evidence>
<reference evidence="7" key="1">
    <citation type="submission" date="2021-05" db="EMBL/GenBank/DDBJ databases">
        <title>The genome of the haptophyte Pavlova lutheri (Diacronema luteri, Pavlovales) - a model for lipid biosynthesis in eukaryotic algae.</title>
        <authorList>
            <person name="Hulatt C.J."/>
            <person name="Posewitz M.C."/>
        </authorList>
    </citation>
    <scope>NUCLEOTIDE SEQUENCE</scope>
    <source>
        <strain evidence="7">NIVA-4/92</strain>
    </source>
</reference>